<name>A0A6H1ZSP0_9ZZZZ</name>
<dbReference type="EMBL" id="MT144201">
    <property type="protein sequence ID" value="QJA50528.1"/>
    <property type="molecule type" value="Genomic_DNA"/>
</dbReference>
<protein>
    <submittedName>
        <fullName evidence="1">Uncharacterized protein</fullName>
    </submittedName>
</protein>
<dbReference type="AlphaFoldDB" id="A0A6H1ZSP0"/>
<evidence type="ECO:0000313" key="1">
    <source>
        <dbReference type="EMBL" id="QJA50528.1"/>
    </source>
</evidence>
<dbReference type="EMBL" id="MT142415">
    <property type="protein sequence ID" value="QJA80294.1"/>
    <property type="molecule type" value="Genomic_DNA"/>
</dbReference>
<reference evidence="1" key="1">
    <citation type="submission" date="2020-03" db="EMBL/GenBank/DDBJ databases">
        <title>The deep terrestrial virosphere.</title>
        <authorList>
            <person name="Holmfeldt K."/>
            <person name="Nilsson E."/>
            <person name="Simone D."/>
            <person name="Lopez-Fernandez M."/>
            <person name="Wu X."/>
            <person name="de Brujin I."/>
            <person name="Lundin D."/>
            <person name="Andersson A."/>
            <person name="Bertilsson S."/>
            <person name="Dopson M."/>
        </authorList>
    </citation>
    <scope>NUCLEOTIDE SEQUENCE</scope>
    <source>
        <strain evidence="2">MM415A00749</strain>
        <strain evidence="1">TM448A01809</strain>
        <strain evidence="3">TM448B00837</strain>
    </source>
</reference>
<dbReference type="EMBL" id="MT144663">
    <property type="protein sequence ID" value="QJH96821.1"/>
    <property type="molecule type" value="Genomic_DNA"/>
</dbReference>
<proteinExistence type="predicted"/>
<evidence type="ECO:0000313" key="2">
    <source>
        <dbReference type="EMBL" id="QJA80294.1"/>
    </source>
</evidence>
<gene>
    <name evidence="2" type="ORF">MM415A00749_0022</name>
    <name evidence="1" type="ORF">TM448A01809_0001</name>
    <name evidence="3" type="ORF">TM448B00837_0023</name>
</gene>
<evidence type="ECO:0000313" key="3">
    <source>
        <dbReference type="EMBL" id="QJH96821.1"/>
    </source>
</evidence>
<sequence length="81" mass="9367">MFLENTSYIKEDIEEMITERFKNIIAGKGPMISRIAVKVAIDSLFSETIVEACCCGIEISRDHRAYKKQEPELLRQNENEE</sequence>
<organism evidence="1">
    <name type="scientific">viral metagenome</name>
    <dbReference type="NCBI Taxonomy" id="1070528"/>
    <lineage>
        <taxon>unclassified sequences</taxon>
        <taxon>metagenomes</taxon>
        <taxon>organismal metagenomes</taxon>
    </lineage>
</organism>
<accession>A0A6H1ZSP0</accession>